<keyword evidence="4 9" id="KW-0808">Transferase</keyword>
<dbReference type="Gene3D" id="2.30.130.10">
    <property type="entry name" value="PUA domain"/>
    <property type="match status" value="1"/>
</dbReference>
<dbReference type="InterPro" id="IPR029063">
    <property type="entry name" value="SAM-dependent_MTases_sf"/>
</dbReference>
<keyword evidence="2" id="KW-0963">Cytoplasm</keyword>
<dbReference type="Pfam" id="PF17785">
    <property type="entry name" value="PUA_3"/>
    <property type="match status" value="1"/>
</dbReference>
<comment type="similarity">
    <text evidence="6">Belongs to the methyltransferase superfamily. RlmI family.</text>
</comment>
<dbReference type="SUPFAM" id="SSF88697">
    <property type="entry name" value="PUA domain-like"/>
    <property type="match status" value="1"/>
</dbReference>
<evidence type="ECO:0000313" key="10">
    <source>
        <dbReference type="Proteomes" id="UP000594464"/>
    </source>
</evidence>
<dbReference type="AlphaFoldDB" id="A0A7T0G2V4"/>
<keyword evidence="3 9" id="KW-0489">Methyltransferase</keyword>
<reference evidence="10" key="1">
    <citation type="submission" date="2020-02" db="EMBL/GenBank/DDBJ databases">
        <title>Genomic and physiological characterization of two novel Nitrospinaceae genera.</title>
        <authorList>
            <person name="Mueller A.J."/>
            <person name="Jung M.-Y."/>
            <person name="Strachan C.R."/>
            <person name="Herbold C.W."/>
            <person name="Kirkegaard R.H."/>
            <person name="Daims H."/>
        </authorList>
    </citation>
    <scope>NUCLEOTIDE SEQUENCE [LARGE SCALE GENOMIC DNA]</scope>
</reference>
<dbReference type="Gene3D" id="3.30.750.80">
    <property type="entry name" value="RNA methyltransferase domain (HRMD) like"/>
    <property type="match status" value="1"/>
</dbReference>
<proteinExistence type="inferred from homology"/>
<evidence type="ECO:0000313" key="9">
    <source>
        <dbReference type="EMBL" id="QPJ64745.1"/>
    </source>
</evidence>
<dbReference type="PANTHER" id="PTHR42873">
    <property type="entry name" value="RIBOSOMAL RNA LARGE SUBUNIT METHYLTRANSFERASE"/>
    <property type="match status" value="1"/>
</dbReference>
<dbReference type="InterPro" id="IPR036974">
    <property type="entry name" value="PUA_sf"/>
</dbReference>
<dbReference type="GO" id="GO:0003723">
    <property type="term" value="F:RNA binding"/>
    <property type="evidence" value="ECO:0007669"/>
    <property type="project" value="InterPro"/>
</dbReference>
<dbReference type="Pfam" id="PF10672">
    <property type="entry name" value="Methyltrans_SAM"/>
    <property type="match status" value="1"/>
</dbReference>
<organism evidence="9 10">
    <name type="scientific">Candidatus Nitrohelix vancouverensis</name>
    <dbReference type="NCBI Taxonomy" id="2705534"/>
    <lineage>
        <taxon>Bacteria</taxon>
        <taxon>Pseudomonadati</taxon>
        <taxon>Nitrospinota/Tectimicrobiota group</taxon>
        <taxon>Nitrospinota</taxon>
        <taxon>Nitrospinia</taxon>
        <taxon>Nitrospinales</taxon>
        <taxon>Nitrospinaceae</taxon>
        <taxon>Candidatus Nitrohelix</taxon>
    </lineage>
</organism>
<evidence type="ECO:0000256" key="1">
    <source>
        <dbReference type="ARBA" id="ARBA00004496"/>
    </source>
</evidence>
<name>A0A7T0G2V4_9BACT</name>
<dbReference type="Proteomes" id="UP000594464">
    <property type="component" value="Chromosome"/>
</dbReference>
<protein>
    <submittedName>
        <fullName evidence="9">Class I SAM-dependent rRNA methyltransferase</fullName>
    </submittedName>
</protein>
<evidence type="ECO:0000256" key="6">
    <source>
        <dbReference type="ARBA" id="ARBA00038091"/>
    </source>
</evidence>
<dbReference type="InterPro" id="IPR015947">
    <property type="entry name" value="PUA-like_sf"/>
</dbReference>
<dbReference type="PANTHER" id="PTHR42873:SF1">
    <property type="entry name" value="S-ADENOSYLMETHIONINE-DEPENDENT METHYLTRANSFERASE DOMAIN-CONTAINING PROTEIN"/>
    <property type="match status" value="1"/>
</dbReference>
<comment type="subcellular location">
    <subcellularLocation>
        <location evidence="1">Cytoplasm</location>
    </subcellularLocation>
</comment>
<accession>A0A7T0G2V4</accession>
<evidence type="ECO:0000256" key="4">
    <source>
        <dbReference type="ARBA" id="ARBA00022679"/>
    </source>
</evidence>
<dbReference type="CDD" id="cd02440">
    <property type="entry name" value="AdoMet_MTases"/>
    <property type="match status" value="1"/>
</dbReference>
<evidence type="ECO:0000256" key="5">
    <source>
        <dbReference type="ARBA" id="ARBA00022691"/>
    </source>
</evidence>
<dbReference type="CDD" id="cd11572">
    <property type="entry name" value="RlmI_M_like"/>
    <property type="match status" value="1"/>
</dbReference>
<dbReference type="SUPFAM" id="SSF53335">
    <property type="entry name" value="S-adenosyl-L-methionine-dependent methyltransferases"/>
    <property type="match status" value="1"/>
</dbReference>
<evidence type="ECO:0000256" key="2">
    <source>
        <dbReference type="ARBA" id="ARBA00022490"/>
    </source>
</evidence>
<dbReference type="GO" id="GO:0005737">
    <property type="term" value="C:cytoplasm"/>
    <property type="evidence" value="ECO:0007669"/>
    <property type="project" value="UniProtKB-SubCell"/>
</dbReference>
<feature type="domain" description="RlmI-like PUA" evidence="8">
    <location>
        <begin position="5"/>
        <end position="62"/>
    </location>
</feature>
<gene>
    <name evidence="9" type="ORF">G3M78_04805</name>
</gene>
<dbReference type="GO" id="GO:0008168">
    <property type="term" value="F:methyltransferase activity"/>
    <property type="evidence" value="ECO:0007669"/>
    <property type="project" value="UniProtKB-KW"/>
</dbReference>
<dbReference type="KEGG" id="nva:G3M78_04805"/>
<evidence type="ECO:0000259" key="7">
    <source>
        <dbReference type="Pfam" id="PF10672"/>
    </source>
</evidence>
<dbReference type="InterPro" id="IPR041532">
    <property type="entry name" value="RlmI-like_PUA"/>
</dbReference>
<dbReference type="EMBL" id="CP048620">
    <property type="protein sequence ID" value="QPJ64745.1"/>
    <property type="molecule type" value="Genomic_DNA"/>
</dbReference>
<feature type="domain" description="S-adenosylmethionine-dependent methyltransferase" evidence="7">
    <location>
        <begin position="188"/>
        <end position="355"/>
    </location>
</feature>
<evidence type="ECO:0000259" key="8">
    <source>
        <dbReference type="Pfam" id="PF17785"/>
    </source>
</evidence>
<keyword evidence="5" id="KW-0949">S-adenosyl-L-methionine</keyword>
<dbReference type="InterPro" id="IPR019614">
    <property type="entry name" value="SAM-dep_methyl-trfase"/>
</dbReference>
<sequence length="398" mass="44386">MIKIEVSRAMQNKIRKGWPWVFDYQIVQQSGRGVAGDLGVVYDSQNKFLAIGLYDPDSPLRLSILQSRKPTSIDAAFFRRQLQTARERRLPLLEQETNGCRWIHGEGDGFPGLVLDGYADTGVLKIYSAAWFPHMETLRSLIEEIFKFKRCVLRLSRNLQDRESLSKYDFIEGQMLFGPAVQGAVLFKENGLVFECDPVRGQKTGFFLDQRDNRARVKQLAKGKSVLNVFSYSGAFSVYAFSGDCRSVLEIDLNRFALDASRRNCLHNFDESILKAKGLEQMEGDAYEALSELQAQKRTFDLVILDPPAFARSKSQAPKALAAYSRLSQLGCAVTAPGGVLIAASCSKPVGGDEFFQAVLNGAEGRVTAELERTGHALDHPAPFAECEYLKAIYLKLS</sequence>
<dbReference type="Gene3D" id="3.40.50.150">
    <property type="entry name" value="Vaccinia Virus protein VP39"/>
    <property type="match status" value="1"/>
</dbReference>
<dbReference type="GO" id="GO:0032259">
    <property type="term" value="P:methylation"/>
    <property type="evidence" value="ECO:0007669"/>
    <property type="project" value="UniProtKB-KW"/>
</dbReference>
<evidence type="ECO:0000256" key="3">
    <source>
        <dbReference type="ARBA" id="ARBA00022603"/>
    </source>
</evidence>